<keyword evidence="12" id="KW-1185">Reference proteome</keyword>
<dbReference type="SUPFAM" id="SSF57850">
    <property type="entry name" value="RING/U-box"/>
    <property type="match status" value="3"/>
</dbReference>
<keyword evidence="2" id="KW-0808">Transferase</keyword>
<dbReference type="InterPro" id="IPR044066">
    <property type="entry name" value="TRIAD_supradom"/>
</dbReference>
<evidence type="ECO:0000256" key="6">
    <source>
        <dbReference type="ARBA" id="ARBA00022786"/>
    </source>
</evidence>
<keyword evidence="6" id="KW-0833">Ubl conjugation pathway</keyword>
<keyword evidence="3" id="KW-0479">Metal-binding</keyword>
<dbReference type="InterPro" id="IPR013083">
    <property type="entry name" value="Znf_RING/FYVE/PHD"/>
</dbReference>
<evidence type="ECO:0000256" key="2">
    <source>
        <dbReference type="ARBA" id="ARBA00022679"/>
    </source>
</evidence>
<dbReference type="PROSITE" id="PS51873">
    <property type="entry name" value="TRIAD"/>
    <property type="match status" value="1"/>
</dbReference>
<dbReference type="Pfam" id="PF26200">
    <property type="entry name" value="Rcat_RNF216"/>
    <property type="match status" value="1"/>
</dbReference>
<dbReference type="Proteomes" id="UP001206925">
    <property type="component" value="Unassembled WGS sequence"/>
</dbReference>
<dbReference type="PROSITE" id="PS00518">
    <property type="entry name" value="ZF_RING_1"/>
    <property type="match status" value="1"/>
</dbReference>
<dbReference type="AlphaFoldDB" id="A0AAD5GKH9"/>
<evidence type="ECO:0000256" key="5">
    <source>
        <dbReference type="ARBA" id="ARBA00022771"/>
    </source>
</evidence>
<evidence type="ECO:0000259" key="10">
    <source>
        <dbReference type="PROSITE" id="PS51873"/>
    </source>
</evidence>
<proteinExistence type="predicted"/>
<dbReference type="Gene3D" id="1.20.120.1750">
    <property type="match status" value="1"/>
</dbReference>
<evidence type="ECO:0000256" key="3">
    <source>
        <dbReference type="ARBA" id="ARBA00022723"/>
    </source>
</evidence>
<dbReference type="GO" id="GO:0043161">
    <property type="term" value="P:proteasome-mediated ubiquitin-dependent protein catabolic process"/>
    <property type="evidence" value="ECO:0007669"/>
    <property type="project" value="TreeGrafter"/>
</dbReference>
<dbReference type="GO" id="GO:0000151">
    <property type="term" value="C:ubiquitin ligase complex"/>
    <property type="evidence" value="ECO:0007669"/>
    <property type="project" value="TreeGrafter"/>
</dbReference>
<dbReference type="CDD" id="cd20335">
    <property type="entry name" value="BRcat_RBR"/>
    <property type="match status" value="1"/>
</dbReference>
<dbReference type="InterPro" id="IPR051628">
    <property type="entry name" value="LUBAC_E3_Ligases"/>
</dbReference>
<dbReference type="PANTHER" id="PTHR22770:SF13">
    <property type="entry name" value="RING-TYPE DOMAIN-CONTAINING PROTEIN"/>
    <property type="match status" value="1"/>
</dbReference>
<evidence type="ECO:0000256" key="8">
    <source>
        <dbReference type="PROSITE-ProRule" id="PRU00175"/>
    </source>
</evidence>
<dbReference type="EMBL" id="JAMZMK010007713">
    <property type="protein sequence ID" value="KAI7743531.1"/>
    <property type="molecule type" value="Genomic_DNA"/>
</dbReference>
<evidence type="ECO:0000256" key="7">
    <source>
        <dbReference type="ARBA" id="ARBA00022833"/>
    </source>
</evidence>
<keyword evidence="5 8" id="KW-0863">Zinc-finger</keyword>
<evidence type="ECO:0000259" key="9">
    <source>
        <dbReference type="PROSITE" id="PS50089"/>
    </source>
</evidence>
<dbReference type="GO" id="GO:0004842">
    <property type="term" value="F:ubiquitin-protein transferase activity"/>
    <property type="evidence" value="ECO:0007669"/>
    <property type="project" value="TreeGrafter"/>
</dbReference>
<gene>
    <name evidence="11" type="ORF">M8C21_000730</name>
</gene>
<accession>A0AAD5GKH9</accession>
<feature type="domain" description="RING-type" evidence="9">
    <location>
        <begin position="172"/>
        <end position="215"/>
    </location>
</feature>
<dbReference type="InterPro" id="IPR001841">
    <property type="entry name" value="Znf_RING"/>
</dbReference>
<dbReference type="Pfam" id="PF24471">
    <property type="entry name" value="KH_DEAH11"/>
    <property type="match status" value="1"/>
</dbReference>
<reference evidence="11" key="1">
    <citation type="submission" date="2022-06" db="EMBL/GenBank/DDBJ databases">
        <title>Uncovering the hologenomic basis of an extraordinary plant invasion.</title>
        <authorList>
            <person name="Bieker V.C."/>
            <person name="Martin M.D."/>
            <person name="Gilbert T."/>
            <person name="Hodgins K."/>
            <person name="Battlay P."/>
            <person name="Petersen B."/>
            <person name="Wilson J."/>
        </authorList>
    </citation>
    <scope>NUCLEOTIDE SEQUENCE</scope>
    <source>
        <strain evidence="11">AA19_3_7</strain>
        <tissue evidence="11">Leaf</tissue>
    </source>
</reference>
<sequence length="379" mass="43053">MAESRRPLEQLMNGRTIVDDQLTPPVIQLIFSREGFALQKSIQRETGTFFLFDRHNHSVRVFGPLNKLDLAQNKLVQSLVALHENKQLDVHLRGPAFPPDLMKKVVEKFGPDLHGLKERFPGSDFLLNTRHHIISVRGTKELKQNVEETIHEIVRTTTSTPGEMVISQKPSCPICLCDVEDGYRLEKCNHEFCRSCLVEQCESAIKNPGNSFPICCAQEGCGELILVVDLKSLLLTDKVDELFRASLGSYVASSLGKYRFCPSPDCPSVYQVQDDGRPFACGACSVETCTRCHLEYHPFLSCEMYKEFKRDPDLSLKEWMKGKEEVRRCPVCSFTIEKIDGCNHIECRCGIHICWVCLENFKSSDECYGHLRSIHHAIV</sequence>
<dbReference type="GO" id="GO:0097039">
    <property type="term" value="P:protein linear polyubiquitination"/>
    <property type="evidence" value="ECO:0007669"/>
    <property type="project" value="TreeGrafter"/>
</dbReference>
<dbReference type="Pfam" id="PF01485">
    <property type="entry name" value="IBR"/>
    <property type="match status" value="1"/>
</dbReference>
<evidence type="ECO:0000313" key="11">
    <source>
        <dbReference type="EMBL" id="KAI7743531.1"/>
    </source>
</evidence>
<dbReference type="Pfam" id="PF24641">
    <property type="entry name" value="KH_DEAH11_2nd"/>
    <property type="match status" value="1"/>
</dbReference>
<dbReference type="PROSITE" id="PS50089">
    <property type="entry name" value="ZF_RING_2"/>
    <property type="match status" value="1"/>
</dbReference>
<dbReference type="InterPro" id="IPR002867">
    <property type="entry name" value="IBR_dom"/>
</dbReference>
<dbReference type="Gene3D" id="3.30.40.10">
    <property type="entry name" value="Zinc/RING finger domain, C3HC4 (zinc finger)"/>
    <property type="match status" value="1"/>
</dbReference>
<keyword evidence="7" id="KW-0862">Zinc</keyword>
<keyword evidence="4" id="KW-0677">Repeat</keyword>
<evidence type="ECO:0000256" key="4">
    <source>
        <dbReference type="ARBA" id="ARBA00022737"/>
    </source>
</evidence>
<dbReference type="InterPro" id="IPR056247">
    <property type="entry name" value="KH_DEAH11/12_2nd"/>
</dbReference>
<dbReference type="InterPro" id="IPR017907">
    <property type="entry name" value="Znf_RING_CS"/>
</dbReference>
<organism evidence="11 12">
    <name type="scientific">Ambrosia artemisiifolia</name>
    <name type="common">Common ragweed</name>
    <dbReference type="NCBI Taxonomy" id="4212"/>
    <lineage>
        <taxon>Eukaryota</taxon>
        <taxon>Viridiplantae</taxon>
        <taxon>Streptophyta</taxon>
        <taxon>Embryophyta</taxon>
        <taxon>Tracheophyta</taxon>
        <taxon>Spermatophyta</taxon>
        <taxon>Magnoliopsida</taxon>
        <taxon>eudicotyledons</taxon>
        <taxon>Gunneridae</taxon>
        <taxon>Pentapetalae</taxon>
        <taxon>asterids</taxon>
        <taxon>campanulids</taxon>
        <taxon>Asterales</taxon>
        <taxon>Asteraceae</taxon>
        <taxon>Asteroideae</taxon>
        <taxon>Heliantheae alliance</taxon>
        <taxon>Heliantheae</taxon>
        <taxon>Ambrosia</taxon>
    </lineage>
</organism>
<name>A0AAD5GKH9_AMBAR</name>
<protein>
    <submittedName>
        <fullName evidence="11">Uncharacterized protein</fullName>
    </submittedName>
</protein>
<dbReference type="PANTHER" id="PTHR22770">
    <property type="entry name" value="UBIQUITIN CONJUGATING ENZYME 7 INTERACTING PROTEIN-RELATED"/>
    <property type="match status" value="1"/>
</dbReference>
<feature type="domain" description="RING-type" evidence="10">
    <location>
        <begin position="168"/>
        <end position="374"/>
    </location>
</feature>
<evidence type="ECO:0000256" key="1">
    <source>
        <dbReference type="ARBA" id="ARBA00004906"/>
    </source>
</evidence>
<dbReference type="GO" id="GO:0008270">
    <property type="term" value="F:zinc ion binding"/>
    <property type="evidence" value="ECO:0007669"/>
    <property type="project" value="UniProtKB-KW"/>
</dbReference>
<dbReference type="SMART" id="SM00647">
    <property type="entry name" value="IBR"/>
    <property type="match status" value="2"/>
</dbReference>
<dbReference type="FunFam" id="1.20.120.1750:FF:000020">
    <property type="entry name" value="ATP-dependent RNA helicase DEAH12 chloroplastic"/>
    <property type="match status" value="1"/>
</dbReference>
<comment type="caution">
    <text evidence="11">The sequence shown here is derived from an EMBL/GenBank/DDBJ whole genome shotgun (WGS) entry which is preliminary data.</text>
</comment>
<dbReference type="CDD" id="cd22585">
    <property type="entry name" value="Rcat_RBR_DEAH12-like"/>
    <property type="match status" value="1"/>
</dbReference>
<dbReference type="InterPro" id="IPR056245">
    <property type="entry name" value="KH_DEAH11/12"/>
</dbReference>
<dbReference type="GO" id="GO:0043130">
    <property type="term" value="F:ubiquitin binding"/>
    <property type="evidence" value="ECO:0007669"/>
    <property type="project" value="TreeGrafter"/>
</dbReference>
<evidence type="ECO:0000313" key="12">
    <source>
        <dbReference type="Proteomes" id="UP001206925"/>
    </source>
</evidence>
<comment type="pathway">
    <text evidence="1">Protein modification; protein ubiquitination.</text>
</comment>